<dbReference type="PANTHER" id="PTHR10631:SF1">
    <property type="entry name" value="TRMT1-LIKE PROTEIN"/>
    <property type="match status" value="1"/>
</dbReference>
<proteinExistence type="inferred from homology"/>
<evidence type="ECO:0000256" key="7">
    <source>
        <dbReference type="ARBA" id="ARBA00022691"/>
    </source>
</evidence>
<comment type="caution">
    <text evidence="16">The sequence shown here is derived from an EMBL/GenBank/DDBJ whole genome shotgun (WGS) entry which is preliminary data.</text>
</comment>
<dbReference type="PANTHER" id="PTHR10631">
    <property type="entry name" value="N 2 ,N 2 -DIMETHYLGUANOSINE TRNA METHYLTRANSFERASE"/>
    <property type="match status" value="1"/>
</dbReference>
<evidence type="ECO:0000256" key="3">
    <source>
        <dbReference type="ARBA" id="ARBA00022553"/>
    </source>
</evidence>
<dbReference type="EMBL" id="LGRX02014590">
    <property type="protein sequence ID" value="KAK3264381.1"/>
    <property type="molecule type" value="Genomic_DNA"/>
</dbReference>
<evidence type="ECO:0000256" key="11">
    <source>
        <dbReference type="ARBA" id="ARBA00022833"/>
    </source>
</evidence>
<gene>
    <name evidence="16" type="ORF">CYMTET_26875</name>
</gene>
<accession>A0AAE0FSD2</accession>
<keyword evidence="2" id="KW-1017">Isopeptide bond</keyword>
<keyword evidence="13 15" id="KW-0694">RNA-binding</keyword>
<organism evidence="16 17">
    <name type="scientific">Cymbomonas tetramitiformis</name>
    <dbReference type="NCBI Taxonomy" id="36881"/>
    <lineage>
        <taxon>Eukaryota</taxon>
        <taxon>Viridiplantae</taxon>
        <taxon>Chlorophyta</taxon>
        <taxon>Pyramimonadophyceae</taxon>
        <taxon>Pyramimonadales</taxon>
        <taxon>Pyramimonadaceae</taxon>
        <taxon>Cymbomonas</taxon>
    </lineage>
</organism>
<dbReference type="GO" id="GO:0005730">
    <property type="term" value="C:nucleolus"/>
    <property type="evidence" value="ECO:0007669"/>
    <property type="project" value="UniProtKB-SubCell"/>
</dbReference>
<evidence type="ECO:0000256" key="8">
    <source>
        <dbReference type="ARBA" id="ARBA00022694"/>
    </source>
</evidence>
<keyword evidence="3" id="KW-0597">Phosphoprotein</keyword>
<keyword evidence="14" id="KW-0539">Nucleus</keyword>
<dbReference type="GO" id="GO:0000049">
    <property type="term" value="F:tRNA binding"/>
    <property type="evidence" value="ECO:0007669"/>
    <property type="project" value="UniProtKB-UniRule"/>
</dbReference>
<dbReference type="SUPFAM" id="SSF53335">
    <property type="entry name" value="S-adenosyl-L-methionine-dependent methyltransferases"/>
    <property type="match status" value="1"/>
</dbReference>
<comment type="catalytic activity">
    <reaction evidence="15">
        <text>guanosine(26) in tRNA + 2 S-adenosyl-L-methionine = N(2)-dimethylguanosine(26) in tRNA + 2 S-adenosyl-L-homocysteine + 2 H(+)</text>
        <dbReference type="Rhea" id="RHEA:43140"/>
        <dbReference type="Rhea" id="RHEA-COMP:10359"/>
        <dbReference type="Rhea" id="RHEA-COMP:10360"/>
        <dbReference type="ChEBI" id="CHEBI:15378"/>
        <dbReference type="ChEBI" id="CHEBI:57856"/>
        <dbReference type="ChEBI" id="CHEBI:59789"/>
        <dbReference type="ChEBI" id="CHEBI:74269"/>
        <dbReference type="ChEBI" id="CHEBI:74513"/>
        <dbReference type="EC" id="2.1.1.216"/>
    </reaction>
</comment>
<dbReference type="GO" id="GO:0008270">
    <property type="term" value="F:zinc ion binding"/>
    <property type="evidence" value="ECO:0007669"/>
    <property type="project" value="UniProtKB-KW"/>
</dbReference>
<evidence type="ECO:0000256" key="9">
    <source>
        <dbReference type="ARBA" id="ARBA00022723"/>
    </source>
</evidence>
<dbReference type="InterPro" id="IPR002905">
    <property type="entry name" value="Trm1"/>
</dbReference>
<keyword evidence="6 15" id="KW-0808">Transferase</keyword>
<evidence type="ECO:0000313" key="16">
    <source>
        <dbReference type="EMBL" id="KAK3264381.1"/>
    </source>
</evidence>
<comment type="subcellular location">
    <subcellularLocation>
        <location evidence="1">Nucleus</location>
        <location evidence="1">Nucleolus</location>
    </subcellularLocation>
</comment>
<dbReference type="AlphaFoldDB" id="A0AAE0FSD2"/>
<evidence type="ECO:0000256" key="15">
    <source>
        <dbReference type="PROSITE-ProRule" id="PRU00958"/>
    </source>
</evidence>
<sequence>MKRSSDGHNKDSSMNEAGCIDEAVSQQAAHVTRMEGSASCYVNAALQATPGDHSGFFNPKMKLNRDLTICTLGAAVSQRALRFSDERLPPPQCLDAFAASGILGIRWALEAARGAELVIAINDADHYCSELMMQNCALNGLPVGKPGTQDSLKADAPQVEMHVSCRRADALLHEQCFDFIHLDPFGSCVPHLDSAVAQAPHKGVISLTATDTSALFGIYPDVTYRLYGARTSASQREYFREVGARLLLAAVARAAARHGRGVTPLLAVNAEHFLQVVVRVSKGARAADASLKQIMPLHSCPACGERGFAATGSVPCSCATSGAPSAPETAGPMWSGSLYDSDFLKDAAEAASTTKTLNKQVAPLLARLQEEAAAPALYYNVPKLCETGGGPPKLDTLVSVLRAKGYLASRTHFDPRSIRCSASLLQIKEAIASITGQA</sequence>
<evidence type="ECO:0000256" key="10">
    <source>
        <dbReference type="ARBA" id="ARBA00022771"/>
    </source>
</evidence>
<evidence type="ECO:0000256" key="6">
    <source>
        <dbReference type="ARBA" id="ARBA00022679"/>
    </source>
</evidence>
<evidence type="ECO:0000256" key="13">
    <source>
        <dbReference type="ARBA" id="ARBA00022884"/>
    </source>
</evidence>
<dbReference type="EC" id="2.1.1.216" evidence="15"/>
<reference evidence="16 17" key="1">
    <citation type="journal article" date="2015" name="Genome Biol. Evol.">
        <title>Comparative Genomics of a Bacterivorous Green Alga Reveals Evolutionary Causalities and Consequences of Phago-Mixotrophic Mode of Nutrition.</title>
        <authorList>
            <person name="Burns J.A."/>
            <person name="Paasch A."/>
            <person name="Narechania A."/>
            <person name="Kim E."/>
        </authorList>
    </citation>
    <scope>NUCLEOTIDE SEQUENCE [LARGE SCALE GENOMIC DNA]</scope>
    <source>
        <strain evidence="16 17">PLY_AMNH</strain>
    </source>
</reference>
<dbReference type="GO" id="GO:0160104">
    <property type="term" value="F:tRNA (guanine(26)-N2)-dimethyltransferase activity"/>
    <property type="evidence" value="ECO:0007669"/>
    <property type="project" value="UniProtKB-UniRule"/>
</dbReference>
<evidence type="ECO:0000256" key="14">
    <source>
        <dbReference type="ARBA" id="ARBA00023242"/>
    </source>
</evidence>
<dbReference type="InterPro" id="IPR042296">
    <property type="entry name" value="tRNA_met_Trm1_C"/>
</dbReference>
<dbReference type="Pfam" id="PF02005">
    <property type="entry name" value="TRM"/>
    <property type="match status" value="1"/>
</dbReference>
<keyword evidence="11" id="KW-0862">Zinc</keyword>
<keyword evidence="7 15" id="KW-0949">S-adenosyl-L-methionine</keyword>
<keyword evidence="5 15" id="KW-0489">Methyltransferase</keyword>
<evidence type="ECO:0000256" key="4">
    <source>
        <dbReference type="ARBA" id="ARBA00022555"/>
    </source>
</evidence>
<keyword evidence="17" id="KW-1185">Reference proteome</keyword>
<dbReference type="Gene3D" id="3.40.50.150">
    <property type="entry name" value="Vaccinia Virus protein VP39"/>
    <property type="match status" value="1"/>
</dbReference>
<dbReference type="Gene3D" id="3.30.56.70">
    <property type="entry name" value="N2,N2-dimethylguanosine tRNA methyltransferase, C-terminal domain"/>
    <property type="match status" value="1"/>
</dbReference>
<dbReference type="Proteomes" id="UP001190700">
    <property type="component" value="Unassembled WGS sequence"/>
</dbReference>
<keyword evidence="8 15" id="KW-0819">tRNA processing</keyword>
<protein>
    <recommendedName>
        <fullName evidence="15">tRNA (guanine(26)-N(2))-dimethyltransferase</fullName>
        <ecNumber evidence="15">2.1.1.216</ecNumber>
    </recommendedName>
</protein>
<keyword evidence="12" id="KW-0832">Ubl conjugation</keyword>
<evidence type="ECO:0000256" key="1">
    <source>
        <dbReference type="ARBA" id="ARBA00004604"/>
    </source>
</evidence>
<name>A0AAE0FSD2_9CHLO</name>
<evidence type="ECO:0000313" key="17">
    <source>
        <dbReference type="Proteomes" id="UP001190700"/>
    </source>
</evidence>
<keyword evidence="4 15" id="KW-0820">tRNA-binding</keyword>
<comment type="similarity">
    <text evidence="15">Belongs to the class I-like SAM-binding methyltransferase superfamily. Trm1 family.</text>
</comment>
<evidence type="ECO:0000256" key="5">
    <source>
        <dbReference type="ARBA" id="ARBA00022603"/>
    </source>
</evidence>
<keyword evidence="10" id="KW-0863">Zinc-finger</keyword>
<evidence type="ECO:0000256" key="12">
    <source>
        <dbReference type="ARBA" id="ARBA00022843"/>
    </source>
</evidence>
<dbReference type="GO" id="GO:0002940">
    <property type="term" value="P:tRNA N2-guanine methylation"/>
    <property type="evidence" value="ECO:0007669"/>
    <property type="project" value="TreeGrafter"/>
</dbReference>
<dbReference type="PROSITE" id="PS51626">
    <property type="entry name" value="SAM_MT_TRM1"/>
    <property type="match status" value="1"/>
</dbReference>
<keyword evidence="9" id="KW-0479">Metal-binding</keyword>
<dbReference type="InterPro" id="IPR029063">
    <property type="entry name" value="SAM-dependent_MTases_sf"/>
</dbReference>
<evidence type="ECO:0000256" key="2">
    <source>
        <dbReference type="ARBA" id="ARBA00022499"/>
    </source>
</evidence>